<feature type="compositionally biased region" description="Basic and acidic residues" evidence="1">
    <location>
        <begin position="78"/>
        <end position="87"/>
    </location>
</feature>
<feature type="region of interest" description="Disordered" evidence="1">
    <location>
        <begin position="100"/>
        <end position="130"/>
    </location>
</feature>
<reference evidence="4" key="1">
    <citation type="submission" date="2023-06" db="EMBL/GenBank/DDBJ databases">
        <title>Genome-scale phylogeny and comparative genomics of the fungal order Sordariales.</title>
        <authorList>
            <consortium name="Lawrence Berkeley National Laboratory"/>
            <person name="Hensen N."/>
            <person name="Bonometti L."/>
            <person name="Westerberg I."/>
            <person name="Brannstrom I.O."/>
            <person name="Guillou S."/>
            <person name="Cros-Aarteil S."/>
            <person name="Calhoun S."/>
            <person name="Haridas S."/>
            <person name="Kuo A."/>
            <person name="Mondo S."/>
            <person name="Pangilinan J."/>
            <person name="Riley R."/>
            <person name="Labutti K."/>
            <person name="Andreopoulos B."/>
            <person name="Lipzen A."/>
            <person name="Chen C."/>
            <person name="Yanf M."/>
            <person name="Daum C."/>
            <person name="Ng V."/>
            <person name="Clum A."/>
            <person name="Steindorff A."/>
            <person name="Ohm R."/>
            <person name="Martin F."/>
            <person name="Silar P."/>
            <person name="Natvig D."/>
            <person name="Lalanne C."/>
            <person name="Gautier V."/>
            <person name="Ament-Velasquez S.L."/>
            <person name="Kruys A."/>
            <person name="Hutchinson M.I."/>
            <person name="Powell A.J."/>
            <person name="Barry K."/>
            <person name="Miller A.N."/>
            <person name="Grigoriev I.V."/>
            <person name="Debuchy R."/>
            <person name="Gladieux P."/>
            <person name="Thoren M.H."/>
            <person name="Johannesson H."/>
        </authorList>
    </citation>
    <scope>NUCLEOTIDE SEQUENCE</scope>
    <source>
        <strain evidence="4">CBS 307.81</strain>
    </source>
</reference>
<dbReference type="InterPro" id="IPR036852">
    <property type="entry name" value="Peptidase_S8/S53_dom_sf"/>
</dbReference>
<name>A0AA39ZBA9_9PEZI</name>
<feature type="transmembrane region" description="Helical" evidence="2">
    <location>
        <begin position="933"/>
        <end position="952"/>
    </location>
</feature>
<accession>A0AA39ZBA9</accession>
<feature type="region of interest" description="Disordered" evidence="1">
    <location>
        <begin position="28"/>
        <end position="87"/>
    </location>
</feature>
<dbReference type="SUPFAM" id="SSF52743">
    <property type="entry name" value="Subtilisin-like"/>
    <property type="match status" value="1"/>
</dbReference>
<gene>
    <name evidence="4" type="ORF">QBC41DRAFT_395918</name>
</gene>
<comment type="caution">
    <text evidence="4">The sequence shown here is derived from an EMBL/GenBank/DDBJ whole genome shotgun (WGS) entry which is preliminary data.</text>
</comment>
<dbReference type="GO" id="GO:0004252">
    <property type="term" value="F:serine-type endopeptidase activity"/>
    <property type="evidence" value="ECO:0007669"/>
    <property type="project" value="InterPro"/>
</dbReference>
<feature type="compositionally biased region" description="Polar residues" evidence="1">
    <location>
        <begin position="28"/>
        <end position="37"/>
    </location>
</feature>
<dbReference type="Proteomes" id="UP001174997">
    <property type="component" value="Unassembled WGS sequence"/>
</dbReference>
<organism evidence="4 5">
    <name type="scientific">Cercophora samala</name>
    <dbReference type="NCBI Taxonomy" id="330535"/>
    <lineage>
        <taxon>Eukaryota</taxon>
        <taxon>Fungi</taxon>
        <taxon>Dikarya</taxon>
        <taxon>Ascomycota</taxon>
        <taxon>Pezizomycotina</taxon>
        <taxon>Sordariomycetes</taxon>
        <taxon>Sordariomycetidae</taxon>
        <taxon>Sordariales</taxon>
        <taxon>Lasiosphaeriaceae</taxon>
        <taxon>Cercophora</taxon>
    </lineage>
</organism>
<dbReference type="Gene3D" id="3.40.50.200">
    <property type="entry name" value="Peptidase S8/S53 domain"/>
    <property type="match status" value="1"/>
</dbReference>
<dbReference type="InterPro" id="IPR000209">
    <property type="entry name" value="Peptidase_S8/S53_dom"/>
</dbReference>
<evidence type="ECO:0000313" key="4">
    <source>
        <dbReference type="EMBL" id="KAK0667485.1"/>
    </source>
</evidence>
<protein>
    <recommendedName>
        <fullName evidence="3">Peptidase S8/S53 domain-containing protein</fullName>
    </recommendedName>
</protein>
<proteinExistence type="predicted"/>
<keyword evidence="2" id="KW-1133">Transmembrane helix</keyword>
<dbReference type="AlphaFoldDB" id="A0AA39ZBA9"/>
<sequence length="1043" mass="116422">MTQTNLIKMVQNKPKDFLISLETLDSNQVTQDSNPHTPVTIRGKNAPKGQLNQVLPGPRPNADDYSDISSCGGDDSDREEREQTKTRNCHEDLIRLWKKREKRAKEPAQPGVVGGKEDQGREYSGSLHKSRFKTDRHGQNLLHTLAKERWMDIPQGARGYLQQLILEQPMILERPDQEGKLAILEAAQKLPSLLFLVCDLVIPDSICDELKASVLPCKHCPLLKIQEILRARKIINIKQSTFNKATDSCLHTDVGEVKIEELLRLDKSLRASLTNILAKNQRARDILALLLNANRFDPAQKPNMRLDSFRLLLSLSPEKTFTSPVGTTIPNDKPNNLLQQAADLFSQSSLDYQLLHECIQALVKRCPASIFYTTNAKTPDGGGPTRPSNIYRKLSELTKKLSAPGHKSYVEKTRDLIKSECIGYKGPLATDTGTDKNAMWVRKKEILYWDRKTEKKLSLNLEGESVAIDQDYIRITFDRANMKLETVLESVCLPYWNPAGAGRCLSRKDRLRSITPKPLIGFLDPYVEVFDWLYKSAKVTKIFSLEVNDDGPSPHTNRGIRKALAGVDSEDDPPTRDFNIEVWKWKKFDISIDTIAKVAPQAHEVHLFSSGNKTVLQGWSCKDGLGQLKGLERLFVHISPTNSSDKQDCEEYEARFKERVTKHCHHLQLADISVTIHDDNGDQAKSGAIITKNSTNLGSALHLNGPMPKKAEWIEELKGYKSFIKNFDLVGAKEPSVKVAILDDGAKLADLEDGVQLGETFRLDKAEFFVGPCEHGTEMALCVREIFPDAELYIARLDDSGQTEPNKRFSIASCVKAFQWALDQDVDIISMSWTYEMKDGDTHKAEFEALIKKAVEGNKAVLFGSLPDKGPNLPIENFSPVGLNGVIKIGSATHSGEVVKDNLHQRSDFILPGEDIEISSGLKRVSGSSFATAYAAGLAALVMYTIKVWGIFDQKDGAEVLRIARKSEGMKRIFRALSSGIVSENSNVGPFVRPALTVLKAEDSVVGEDAERGQLSKIIHNLFTTQMRQDLGKIDGSLPLRQR</sequence>
<feature type="domain" description="Peptidase S8/S53" evidence="3">
    <location>
        <begin position="780"/>
        <end position="943"/>
    </location>
</feature>
<dbReference type="Pfam" id="PF00082">
    <property type="entry name" value="Peptidase_S8"/>
    <property type="match status" value="1"/>
</dbReference>
<evidence type="ECO:0000256" key="1">
    <source>
        <dbReference type="SAM" id="MobiDB-lite"/>
    </source>
</evidence>
<keyword evidence="2" id="KW-0472">Membrane</keyword>
<keyword evidence="5" id="KW-1185">Reference proteome</keyword>
<keyword evidence="2" id="KW-0812">Transmembrane</keyword>
<evidence type="ECO:0000256" key="2">
    <source>
        <dbReference type="SAM" id="Phobius"/>
    </source>
</evidence>
<dbReference type="EMBL" id="JAULSY010000071">
    <property type="protein sequence ID" value="KAK0667485.1"/>
    <property type="molecule type" value="Genomic_DNA"/>
</dbReference>
<dbReference type="GO" id="GO:0006508">
    <property type="term" value="P:proteolysis"/>
    <property type="evidence" value="ECO:0007669"/>
    <property type="project" value="InterPro"/>
</dbReference>
<evidence type="ECO:0000313" key="5">
    <source>
        <dbReference type="Proteomes" id="UP001174997"/>
    </source>
</evidence>
<evidence type="ECO:0000259" key="3">
    <source>
        <dbReference type="Pfam" id="PF00082"/>
    </source>
</evidence>